<dbReference type="InterPro" id="IPR051635">
    <property type="entry name" value="SNAT-like"/>
</dbReference>
<evidence type="ECO:0000259" key="3">
    <source>
        <dbReference type="PROSITE" id="PS51186"/>
    </source>
</evidence>
<dbReference type="Pfam" id="PF13508">
    <property type="entry name" value="Acetyltransf_7"/>
    <property type="match status" value="1"/>
</dbReference>
<gene>
    <name evidence="4" type="ORF">ACFQ5M_05495</name>
</gene>
<dbReference type="EC" id="2.3.-.-" evidence="4"/>
<proteinExistence type="predicted"/>
<dbReference type="InterPro" id="IPR016181">
    <property type="entry name" value="Acyl_CoA_acyltransferase"/>
</dbReference>
<dbReference type="RefSeq" id="WP_125715766.1">
    <property type="nucleotide sequence ID" value="NZ_JBHTOP010000011.1"/>
</dbReference>
<sequence length="163" mass="17314">MSYNFAPATADELTQIMAIEHSGFSNAEAASTDSMAQRIAVISDTFIVAHTATGAVAGYIVGPASKERYITDDLFETTTPNQPNAPYQTVLSLAVAPNHQGQGIAGALLTELAKVAKAQNRQAITLTCLKKLVPFYEAHGYQNEGVAASDHAGETWYNLVLAL</sequence>
<evidence type="ECO:0000313" key="5">
    <source>
        <dbReference type="Proteomes" id="UP001597267"/>
    </source>
</evidence>
<protein>
    <submittedName>
        <fullName evidence="4">GNAT family N-acetyltransferase</fullName>
        <ecNumber evidence="4">2.3.-.-</ecNumber>
    </submittedName>
</protein>
<keyword evidence="2 4" id="KW-0012">Acyltransferase</keyword>
<dbReference type="Proteomes" id="UP001597267">
    <property type="component" value="Unassembled WGS sequence"/>
</dbReference>
<dbReference type="PROSITE" id="PS51186">
    <property type="entry name" value="GNAT"/>
    <property type="match status" value="1"/>
</dbReference>
<dbReference type="SUPFAM" id="SSF55729">
    <property type="entry name" value="Acyl-CoA N-acyltransferases (Nat)"/>
    <property type="match status" value="1"/>
</dbReference>
<dbReference type="InterPro" id="IPR000182">
    <property type="entry name" value="GNAT_dom"/>
</dbReference>
<dbReference type="EMBL" id="JBHTOP010000011">
    <property type="protein sequence ID" value="MFD1671541.1"/>
    <property type="molecule type" value="Genomic_DNA"/>
</dbReference>
<comment type="caution">
    <text evidence="4">The sequence shown here is derived from an EMBL/GenBank/DDBJ whole genome shotgun (WGS) entry which is preliminary data.</text>
</comment>
<dbReference type="PANTHER" id="PTHR10908:SF0">
    <property type="entry name" value="SEROTONIN N-ACETYLTRANSFERASE"/>
    <property type="match status" value="1"/>
</dbReference>
<keyword evidence="5" id="KW-1185">Reference proteome</keyword>
<evidence type="ECO:0000256" key="1">
    <source>
        <dbReference type="ARBA" id="ARBA00022679"/>
    </source>
</evidence>
<dbReference type="GO" id="GO:0016746">
    <property type="term" value="F:acyltransferase activity"/>
    <property type="evidence" value="ECO:0007669"/>
    <property type="project" value="UniProtKB-KW"/>
</dbReference>
<evidence type="ECO:0000313" key="4">
    <source>
        <dbReference type="EMBL" id="MFD1671541.1"/>
    </source>
</evidence>
<keyword evidence="1 4" id="KW-0808">Transferase</keyword>
<organism evidence="4 5">
    <name type="scientific">Agrilactobacillus yilanensis</name>
    <dbReference type="NCBI Taxonomy" id="2485997"/>
    <lineage>
        <taxon>Bacteria</taxon>
        <taxon>Bacillati</taxon>
        <taxon>Bacillota</taxon>
        <taxon>Bacilli</taxon>
        <taxon>Lactobacillales</taxon>
        <taxon>Lactobacillaceae</taxon>
        <taxon>Agrilactobacillus</taxon>
    </lineage>
</organism>
<reference evidence="5" key="1">
    <citation type="journal article" date="2019" name="Int. J. Syst. Evol. Microbiol.">
        <title>The Global Catalogue of Microorganisms (GCM) 10K type strain sequencing project: providing services to taxonomists for standard genome sequencing and annotation.</title>
        <authorList>
            <consortium name="The Broad Institute Genomics Platform"/>
            <consortium name="The Broad Institute Genome Sequencing Center for Infectious Disease"/>
            <person name="Wu L."/>
            <person name="Ma J."/>
        </authorList>
    </citation>
    <scope>NUCLEOTIDE SEQUENCE [LARGE SCALE GENOMIC DNA]</scope>
    <source>
        <strain evidence="5">CCM 8896</strain>
    </source>
</reference>
<feature type="domain" description="N-acetyltransferase" evidence="3">
    <location>
        <begin position="3"/>
        <end position="163"/>
    </location>
</feature>
<evidence type="ECO:0000256" key="2">
    <source>
        <dbReference type="ARBA" id="ARBA00023315"/>
    </source>
</evidence>
<dbReference type="Gene3D" id="3.40.630.30">
    <property type="match status" value="1"/>
</dbReference>
<name>A0ABW4J7A9_9LACO</name>
<dbReference type="CDD" id="cd04301">
    <property type="entry name" value="NAT_SF"/>
    <property type="match status" value="1"/>
</dbReference>
<dbReference type="PANTHER" id="PTHR10908">
    <property type="entry name" value="SEROTONIN N-ACETYLTRANSFERASE"/>
    <property type="match status" value="1"/>
</dbReference>
<accession>A0ABW4J7A9</accession>